<dbReference type="EMBL" id="KI660211">
    <property type="protein sequence ID" value="ETN76740.1"/>
    <property type="molecule type" value="Genomic_DNA"/>
</dbReference>
<dbReference type="Proteomes" id="UP000053676">
    <property type="component" value="Unassembled WGS sequence"/>
</dbReference>
<organism evidence="1 2">
    <name type="scientific">Necator americanus</name>
    <name type="common">Human hookworm</name>
    <dbReference type="NCBI Taxonomy" id="51031"/>
    <lineage>
        <taxon>Eukaryota</taxon>
        <taxon>Metazoa</taxon>
        <taxon>Ecdysozoa</taxon>
        <taxon>Nematoda</taxon>
        <taxon>Chromadorea</taxon>
        <taxon>Rhabditida</taxon>
        <taxon>Rhabditina</taxon>
        <taxon>Rhabditomorpha</taxon>
        <taxon>Strongyloidea</taxon>
        <taxon>Ancylostomatidae</taxon>
        <taxon>Bunostominae</taxon>
        <taxon>Necator</taxon>
    </lineage>
</organism>
<proteinExistence type="predicted"/>
<sequence>MRNKQWKDTMICSLLLNSQCDSQYTPTG</sequence>
<protein>
    <submittedName>
        <fullName evidence="1">Uncharacterized protein</fullName>
    </submittedName>
</protein>
<accession>W2T3Z3</accession>
<evidence type="ECO:0000313" key="2">
    <source>
        <dbReference type="Proteomes" id="UP000053676"/>
    </source>
</evidence>
<name>W2T3Z3_NECAM</name>
<gene>
    <name evidence="1" type="ORF">NECAME_11485</name>
</gene>
<reference evidence="2" key="1">
    <citation type="journal article" date="2014" name="Nat. Genet.">
        <title>Genome of the human hookworm Necator americanus.</title>
        <authorList>
            <person name="Tang Y.T."/>
            <person name="Gao X."/>
            <person name="Rosa B.A."/>
            <person name="Abubucker S."/>
            <person name="Hallsworth-Pepin K."/>
            <person name="Martin J."/>
            <person name="Tyagi R."/>
            <person name="Heizer E."/>
            <person name="Zhang X."/>
            <person name="Bhonagiri-Palsikar V."/>
            <person name="Minx P."/>
            <person name="Warren W.C."/>
            <person name="Wang Q."/>
            <person name="Zhan B."/>
            <person name="Hotez P.J."/>
            <person name="Sternberg P.W."/>
            <person name="Dougall A."/>
            <person name="Gaze S.T."/>
            <person name="Mulvenna J."/>
            <person name="Sotillo J."/>
            <person name="Ranganathan S."/>
            <person name="Rabelo E.M."/>
            <person name="Wilson R.K."/>
            <person name="Felgner P.L."/>
            <person name="Bethony J."/>
            <person name="Hawdon J.M."/>
            <person name="Gasser R.B."/>
            <person name="Loukas A."/>
            <person name="Mitreva M."/>
        </authorList>
    </citation>
    <scope>NUCLEOTIDE SEQUENCE [LARGE SCALE GENOMIC DNA]</scope>
</reference>
<keyword evidence="2" id="KW-1185">Reference proteome</keyword>
<dbReference type="KEGG" id="nai:NECAME_11485"/>
<evidence type="ECO:0000313" key="1">
    <source>
        <dbReference type="EMBL" id="ETN76740.1"/>
    </source>
</evidence>
<dbReference type="AlphaFoldDB" id="W2T3Z3"/>